<dbReference type="PROSITE" id="PS50088">
    <property type="entry name" value="ANK_REPEAT"/>
    <property type="match status" value="1"/>
</dbReference>
<comment type="subcellular location">
    <subcellularLocation>
        <location evidence="1">Membrane</location>
        <topology evidence="1">Multi-pass membrane protein</topology>
    </subcellularLocation>
</comment>
<organism evidence="10 11">
    <name type="scientific">Macrostomum lignano</name>
    <dbReference type="NCBI Taxonomy" id="282301"/>
    <lineage>
        <taxon>Eukaryota</taxon>
        <taxon>Metazoa</taxon>
        <taxon>Spiralia</taxon>
        <taxon>Lophotrochozoa</taxon>
        <taxon>Platyhelminthes</taxon>
        <taxon>Rhabditophora</taxon>
        <taxon>Macrostomorpha</taxon>
        <taxon>Macrostomida</taxon>
        <taxon>Macrostomidae</taxon>
        <taxon>Macrostomum</taxon>
    </lineage>
</organism>
<keyword evidence="2 8" id="KW-0812">Transmembrane</keyword>
<feature type="transmembrane region" description="Helical" evidence="8">
    <location>
        <begin position="1095"/>
        <end position="1116"/>
    </location>
</feature>
<evidence type="ECO:0000259" key="9">
    <source>
        <dbReference type="Pfam" id="PF00520"/>
    </source>
</evidence>
<dbReference type="InterPro" id="IPR036770">
    <property type="entry name" value="Ankyrin_rpt-contain_sf"/>
</dbReference>
<dbReference type="InterPro" id="IPR050927">
    <property type="entry name" value="TRPM"/>
</dbReference>
<dbReference type="Gene3D" id="1.25.40.20">
    <property type="entry name" value="Ankyrin repeat-containing domain"/>
    <property type="match status" value="2"/>
</dbReference>
<dbReference type="GO" id="GO:0099604">
    <property type="term" value="F:ligand-gated calcium channel activity"/>
    <property type="evidence" value="ECO:0007669"/>
    <property type="project" value="TreeGrafter"/>
</dbReference>
<proteinExistence type="predicted"/>
<accession>A0A267E2A0</accession>
<feature type="transmembrane region" description="Helical" evidence="8">
    <location>
        <begin position="849"/>
        <end position="868"/>
    </location>
</feature>
<feature type="transmembrane region" description="Helical" evidence="8">
    <location>
        <begin position="956"/>
        <end position="976"/>
    </location>
</feature>
<evidence type="ECO:0000313" key="11">
    <source>
        <dbReference type="Proteomes" id="UP000215902"/>
    </source>
</evidence>
<dbReference type="Pfam" id="PF00520">
    <property type="entry name" value="Ion_trans"/>
    <property type="match status" value="1"/>
</dbReference>
<dbReference type="PROSITE" id="PS50297">
    <property type="entry name" value="ANK_REP_REGION"/>
    <property type="match status" value="1"/>
</dbReference>
<dbReference type="OrthoDB" id="9994106at2759"/>
<feature type="domain" description="Ion transport" evidence="9">
    <location>
        <begin position="859"/>
        <end position="1127"/>
    </location>
</feature>
<dbReference type="PANTHER" id="PTHR13800">
    <property type="entry name" value="TRANSIENT RECEPTOR POTENTIAL CATION CHANNEL, SUBFAMILY M, MEMBER 6"/>
    <property type="match status" value="1"/>
</dbReference>
<keyword evidence="3 8" id="KW-1133">Transmembrane helix</keyword>
<feature type="transmembrane region" description="Helical" evidence="8">
    <location>
        <begin position="1003"/>
        <end position="1027"/>
    </location>
</feature>
<dbReference type="SUPFAM" id="SSF48403">
    <property type="entry name" value="Ankyrin repeat"/>
    <property type="match status" value="1"/>
</dbReference>
<comment type="caution">
    <text evidence="10">The sequence shown here is derived from an EMBL/GenBank/DDBJ whole genome shotgun (WGS) entry which is preliminary data.</text>
</comment>
<keyword evidence="4 8" id="KW-0472">Membrane</keyword>
<gene>
    <name evidence="10" type="ORF">BOX15_Mlig021177g2</name>
</gene>
<dbReference type="InterPro" id="IPR002110">
    <property type="entry name" value="Ankyrin_rpt"/>
</dbReference>
<keyword evidence="6" id="KW-0175">Coiled coil</keyword>
<protein>
    <recommendedName>
        <fullName evidence="9">Ion transport domain-containing protein</fullName>
    </recommendedName>
</protein>
<name>A0A267E2A0_9PLAT</name>
<feature type="region of interest" description="Disordered" evidence="7">
    <location>
        <begin position="738"/>
        <end position="763"/>
    </location>
</feature>
<evidence type="ECO:0000256" key="3">
    <source>
        <dbReference type="ARBA" id="ARBA00022989"/>
    </source>
</evidence>
<feature type="transmembrane region" description="Helical" evidence="8">
    <location>
        <begin position="874"/>
        <end position="890"/>
    </location>
</feature>
<dbReference type="SMART" id="SM00248">
    <property type="entry name" value="ANK"/>
    <property type="match status" value="2"/>
</dbReference>
<sequence>KRKNELRKKPSTLADFVIVICRVMARKMSEKLQKILAHSKDLISSLQVLIYAEKKADSNVIEEAKAMIEEAKAKAVENLKNYDATDDLTDENGDTPLILAISSGHLDLVETLTQKIKDSLAGLDADSASKQCRRLLSRCNKQRENALLRAAGMCNAKFCQQEQTTECLLERRTKKIFFHLLYFLLDNCSKTHCEDILNHKSENRQNLLHLMCSTKYCGKCQQFCLAETALKRLRDDKIRVDAQLEDFKYNTPLFLLIKSVAQHWTSETAEPDVKAAETILDELRFYCEMFGIKFRSLLKNSYGMDVAHICARLGCISGASDSFYNCLAQYVQRQGCIMELYKYKRTTFASQTILGGPIDGPDAPRSSRQRPFPYGLWTALHFACKGGHVDSVAYLLKERFSLLDCTKDGKTCTDLAFERPQSRDAILQAYKQIGSANDGLGPNGMSWVLEYARSVDSVKCALDFCDGDCENHQDALTEREADEELLAAWRLFKNKEKTFLKQCDQLKKMTVKAAMYMCFENDSATQYRALLHSSFLRKELRKPNENKRNLGELLSDTEIVEFFCEIAEQKIHKGFLRPRKDRWQILKGDLSIVLDPCCAPKKEYCDTPLFSYLDNGRIFQCKLGKPTKYFKELSLVAVAISTGRPCMAKALLITRQFDMIPMSLAAIVRCNRMIEQESLINYYPIRDTNAELKGIKAFASKIALNAIDALIRGSTDSEADLVFTYMLGKMIGVDSTGTSGRLPSSRHLIPKSTTKQNGSKNDSKWRKFSTLELIRKSERESLYGAECIQELVQKIWRQRPQYSSAKKADIFEEKLDYLRSNSSPDSASESDKGCGMNFRRYVTCPKRTLMCYATTTLLYISLLIASLVMPSVNWSSLDFILVVYLISFILQEFHEWRIRYTTPGEGHRSYFFDAWNIYDQLNIIFLLAAFFVKLYSGRERGTMYDDDATIVGNQSGIYGHFLFKMLMSVALLLASAKFMKTLRYSRPIGTNVVIMPQIFYRDLLPFVIILTILILSFGAVFIATLTVGQYSFEDAFGGKTKHRSLETLFEIYTRPLLTAFGELQLEKLYECEPKDGERTIDGCYYPLGITIFARYLLPVFLLIVNLVMFNMLIAKFSNSVSRFERRSQLIWLAMRHELLLDFCRLNPLPPPFNILGIILNLYFYFSRHFKAKRIKPLVLDVDHQYNSCSACKHCRQNKETQKEAKDHVKCFDINRCSKWNPAKDPKRSCSSCQLCRNVQVSRSLGKDHEDFLIRQANQFRQKRHLIRSQRVETIEDDIEEELLGSASLVNSEIAGIRFNSSARNSASEKMDAAQRKLSKVLRWARRSMRQRNGDPGSTGANHDESQRGD</sequence>
<evidence type="ECO:0000256" key="8">
    <source>
        <dbReference type="SAM" id="Phobius"/>
    </source>
</evidence>
<evidence type="ECO:0000256" key="5">
    <source>
        <dbReference type="PROSITE-ProRule" id="PRU00023"/>
    </source>
</evidence>
<dbReference type="InterPro" id="IPR005821">
    <property type="entry name" value="Ion_trans_dom"/>
</dbReference>
<feature type="repeat" description="ANK" evidence="5">
    <location>
        <begin position="92"/>
        <end position="115"/>
    </location>
</feature>
<evidence type="ECO:0000256" key="6">
    <source>
        <dbReference type="SAM" id="Coils"/>
    </source>
</evidence>
<dbReference type="Pfam" id="PF00023">
    <property type="entry name" value="Ank"/>
    <property type="match status" value="2"/>
</dbReference>
<keyword evidence="11" id="KW-1185">Reference proteome</keyword>
<feature type="non-terminal residue" evidence="10">
    <location>
        <position position="1"/>
    </location>
</feature>
<feature type="region of interest" description="Disordered" evidence="7">
    <location>
        <begin position="1325"/>
        <end position="1349"/>
    </location>
</feature>
<reference evidence="10 11" key="1">
    <citation type="submission" date="2017-06" db="EMBL/GenBank/DDBJ databases">
        <title>A platform for efficient transgenesis in Macrostomum lignano, a flatworm model organism for stem cell research.</title>
        <authorList>
            <person name="Berezikov E."/>
        </authorList>
    </citation>
    <scope>NUCLEOTIDE SEQUENCE [LARGE SCALE GENOMIC DNA]</scope>
    <source>
        <strain evidence="10">DV1</strain>
        <tissue evidence="10">Whole organism</tissue>
    </source>
</reference>
<evidence type="ECO:0000256" key="2">
    <source>
        <dbReference type="ARBA" id="ARBA00022692"/>
    </source>
</evidence>
<evidence type="ECO:0000256" key="4">
    <source>
        <dbReference type="ARBA" id="ARBA00023136"/>
    </source>
</evidence>
<dbReference type="GO" id="GO:0005886">
    <property type="term" value="C:plasma membrane"/>
    <property type="evidence" value="ECO:0007669"/>
    <property type="project" value="TreeGrafter"/>
</dbReference>
<evidence type="ECO:0000313" key="10">
    <source>
        <dbReference type="EMBL" id="PAA54802.1"/>
    </source>
</evidence>
<evidence type="ECO:0000256" key="7">
    <source>
        <dbReference type="SAM" id="MobiDB-lite"/>
    </source>
</evidence>
<evidence type="ECO:0000256" key="1">
    <source>
        <dbReference type="ARBA" id="ARBA00004141"/>
    </source>
</evidence>
<feature type="coiled-coil region" evidence="6">
    <location>
        <begin position="54"/>
        <end position="81"/>
    </location>
</feature>
<feature type="transmembrane region" description="Helical" evidence="8">
    <location>
        <begin position="917"/>
        <end position="936"/>
    </location>
</feature>
<dbReference type="Proteomes" id="UP000215902">
    <property type="component" value="Unassembled WGS sequence"/>
</dbReference>
<dbReference type="PANTHER" id="PTHR13800:SF12">
    <property type="entry name" value="TRANSIENT RECEPTOR POTENTIAL CATION CHANNEL SUBFAMILY M MEMBER-LIKE 2"/>
    <property type="match status" value="1"/>
</dbReference>
<feature type="compositionally biased region" description="Polar residues" evidence="7">
    <location>
        <begin position="751"/>
        <end position="760"/>
    </location>
</feature>
<keyword evidence="5" id="KW-0040">ANK repeat</keyword>
<dbReference type="EMBL" id="NIVC01002858">
    <property type="protein sequence ID" value="PAA54802.1"/>
    <property type="molecule type" value="Genomic_DNA"/>
</dbReference>